<dbReference type="PANTHER" id="PTHR11717">
    <property type="entry name" value="LOW MOLECULAR WEIGHT PROTEIN TYROSINE PHOSPHATASE"/>
    <property type="match status" value="1"/>
</dbReference>
<evidence type="ECO:0000259" key="6">
    <source>
        <dbReference type="SMART" id="SM00226"/>
    </source>
</evidence>
<organism evidence="7 8">
    <name type="scientific">Spirosoma pollinicola</name>
    <dbReference type="NCBI Taxonomy" id="2057025"/>
    <lineage>
        <taxon>Bacteria</taxon>
        <taxon>Pseudomonadati</taxon>
        <taxon>Bacteroidota</taxon>
        <taxon>Cytophagia</taxon>
        <taxon>Cytophagales</taxon>
        <taxon>Cytophagaceae</taxon>
        <taxon>Spirosoma</taxon>
    </lineage>
</organism>
<feature type="active site" description="Nucleophile" evidence="5">
    <location>
        <position position="8"/>
    </location>
</feature>
<keyword evidence="4" id="KW-0904">Protein phosphatase</keyword>
<feature type="active site" evidence="5">
    <location>
        <position position="14"/>
    </location>
</feature>
<evidence type="ECO:0000256" key="4">
    <source>
        <dbReference type="ARBA" id="ARBA00022912"/>
    </source>
</evidence>
<dbReference type="InterPro" id="IPR023485">
    <property type="entry name" value="Ptyr_pPase"/>
</dbReference>
<dbReference type="SMART" id="SM00226">
    <property type="entry name" value="LMWPc"/>
    <property type="match status" value="1"/>
</dbReference>
<keyword evidence="8" id="KW-1185">Reference proteome</keyword>
<dbReference type="EMBL" id="CP025096">
    <property type="protein sequence ID" value="AUD02448.1"/>
    <property type="molecule type" value="Genomic_DNA"/>
</dbReference>
<dbReference type="Proteomes" id="UP000232883">
    <property type="component" value="Chromosome"/>
</dbReference>
<dbReference type="RefSeq" id="WP_100988165.1">
    <property type="nucleotide sequence ID" value="NZ_CP025096.1"/>
</dbReference>
<keyword evidence="3" id="KW-0378">Hydrolase</keyword>
<dbReference type="CDD" id="cd16343">
    <property type="entry name" value="LMWPTP"/>
    <property type="match status" value="1"/>
</dbReference>
<evidence type="ECO:0000256" key="2">
    <source>
        <dbReference type="ARBA" id="ARBA00013064"/>
    </source>
</evidence>
<sequence>MINVLFVCYGNICRSPVAEGVFRMLVAEAGLDKQIQADSAGTASFHIGQLSDRRTRENALEHGLTLTHRARRLIGEDLAQFDYFVAMDETNLEAIEKLNYRSTGLYTNDTIFLLREFDPDVSDQPNVPDPYYEGPEVFEEVYQITLRCCRQLLMYLVQQHNLNERKSEPERRTGAKE</sequence>
<dbReference type="Gene3D" id="3.40.50.2300">
    <property type="match status" value="1"/>
</dbReference>
<proteinExistence type="inferred from homology"/>
<feature type="active site" description="Proton donor" evidence="5">
    <location>
        <position position="129"/>
    </location>
</feature>
<evidence type="ECO:0000256" key="1">
    <source>
        <dbReference type="ARBA" id="ARBA00011063"/>
    </source>
</evidence>
<evidence type="ECO:0000256" key="5">
    <source>
        <dbReference type="PIRSR" id="PIRSR617867-1"/>
    </source>
</evidence>
<evidence type="ECO:0000313" key="8">
    <source>
        <dbReference type="Proteomes" id="UP000232883"/>
    </source>
</evidence>
<evidence type="ECO:0000313" key="7">
    <source>
        <dbReference type="EMBL" id="AUD02448.1"/>
    </source>
</evidence>
<accession>A0A2K8YY28</accession>
<dbReference type="EC" id="3.1.3.48" evidence="2"/>
<dbReference type="GO" id="GO:0004725">
    <property type="term" value="F:protein tyrosine phosphatase activity"/>
    <property type="evidence" value="ECO:0007669"/>
    <property type="project" value="UniProtKB-EC"/>
</dbReference>
<dbReference type="SUPFAM" id="SSF52788">
    <property type="entry name" value="Phosphotyrosine protein phosphatases I"/>
    <property type="match status" value="1"/>
</dbReference>
<reference evidence="7 8" key="1">
    <citation type="submission" date="2017-11" db="EMBL/GenBank/DDBJ databases">
        <title>Taxonomic description and genome sequences of Spirosoma HA7 sp. nov., isolated from pollen microhabitat of Corylus avellana.</title>
        <authorList>
            <person name="Ambika Manirajan B."/>
            <person name="Suarez C."/>
            <person name="Ratering S."/>
            <person name="Geissler-Plaum R."/>
            <person name="Cardinale M."/>
            <person name="Sylvia S."/>
        </authorList>
    </citation>
    <scope>NUCLEOTIDE SEQUENCE [LARGE SCALE GENOMIC DNA]</scope>
    <source>
        <strain evidence="7 8">HA7</strain>
    </source>
</reference>
<comment type="similarity">
    <text evidence="1">Belongs to the low molecular weight phosphotyrosine protein phosphatase family.</text>
</comment>
<protein>
    <recommendedName>
        <fullName evidence="2">protein-tyrosine-phosphatase</fullName>
        <ecNumber evidence="2">3.1.3.48</ecNumber>
    </recommendedName>
</protein>
<dbReference type="InterPro" id="IPR036196">
    <property type="entry name" value="Ptyr_pPase_sf"/>
</dbReference>
<dbReference type="KEGG" id="spir:CWM47_11790"/>
<dbReference type="OrthoDB" id="9784339at2"/>
<dbReference type="PRINTS" id="PR00719">
    <property type="entry name" value="LMWPTPASE"/>
</dbReference>
<gene>
    <name evidence="7" type="ORF">CWM47_11790</name>
</gene>
<dbReference type="InterPro" id="IPR050438">
    <property type="entry name" value="LMW_PTPase"/>
</dbReference>
<dbReference type="AlphaFoldDB" id="A0A2K8YY28"/>
<evidence type="ECO:0000256" key="3">
    <source>
        <dbReference type="ARBA" id="ARBA00022801"/>
    </source>
</evidence>
<dbReference type="PANTHER" id="PTHR11717:SF7">
    <property type="entry name" value="LOW MOLECULAR WEIGHT PHOSPHOTYROSINE PROTEIN PHOSPHATASE"/>
    <property type="match status" value="1"/>
</dbReference>
<dbReference type="Pfam" id="PF01451">
    <property type="entry name" value="LMWPc"/>
    <property type="match status" value="1"/>
</dbReference>
<dbReference type="InterPro" id="IPR017867">
    <property type="entry name" value="Tyr_phospatase_low_mol_wt"/>
</dbReference>
<feature type="domain" description="Phosphotyrosine protein phosphatase I" evidence="6">
    <location>
        <begin position="2"/>
        <end position="155"/>
    </location>
</feature>
<name>A0A2K8YY28_9BACT</name>